<gene>
    <name evidence="9" type="ORF">PECAL_2P13960</name>
</gene>
<keyword evidence="1" id="KW-0479">Metal-binding</keyword>
<feature type="domain" description="C2HC/C3H-type" evidence="8">
    <location>
        <begin position="90"/>
        <end position="119"/>
    </location>
</feature>
<keyword evidence="3 5" id="KW-0863">Zinc-finger</keyword>
<dbReference type="Pfam" id="PF13913">
    <property type="entry name" value="zf-C2HC_2"/>
    <property type="match status" value="2"/>
</dbReference>
<feature type="region of interest" description="Disordered" evidence="7">
    <location>
        <begin position="113"/>
        <end position="164"/>
    </location>
</feature>
<dbReference type="AlphaFoldDB" id="A0A8J2WUZ2"/>
<evidence type="ECO:0000259" key="8">
    <source>
        <dbReference type="PROSITE" id="PS52027"/>
    </source>
</evidence>
<evidence type="ECO:0000256" key="1">
    <source>
        <dbReference type="ARBA" id="ARBA00022723"/>
    </source>
</evidence>
<keyword evidence="10" id="KW-1185">Reference proteome</keyword>
<evidence type="ECO:0000256" key="2">
    <source>
        <dbReference type="ARBA" id="ARBA00022737"/>
    </source>
</evidence>
<organism evidence="9 10">
    <name type="scientific">Pelagomonas calceolata</name>
    <dbReference type="NCBI Taxonomy" id="35677"/>
    <lineage>
        <taxon>Eukaryota</taxon>
        <taxon>Sar</taxon>
        <taxon>Stramenopiles</taxon>
        <taxon>Ochrophyta</taxon>
        <taxon>Pelagophyceae</taxon>
        <taxon>Pelagomonadales</taxon>
        <taxon>Pelagomonadaceae</taxon>
        <taxon>Pelagomonas</taxon>
    </lineage>
</organism>
<keyword evidence="6" id="KW-0175">Coiled coil</keyword>
<dbReference type="GO" id="GO:0008270">
    <property type="term" value="F:zinc ion binding"/>
    <property type="evidence" value="ECO:0007669"/>
    <property type="project" value="UniProtKB-KW"/>
</dbReference>
<dbReference type="InterPro" id="IPR026319">
    <property type="entry name" value="ZC2HC1A/B-like"/>
</dbReference>
<dbReference type="PROSITE" id="PS52027">
    <property type="entry name" value="ZF_C2HC_C3H"/>
    <property type="match status" value="1"/>
</dbReference>
<dbReference type="PANTHER" id="PTHR13555">
    <property type="entry name" value="C2H2 ZINC FINGER CGI-62-RELATED"/>
    <property type="match status" value="1"/>
</dbReference>
<keyword evidence="2" id="KW-0677">Repeat</keyword>
<dbReference type="InterPro" id="IPR049899">
    <property type="entry name" value="Znf_C2HC_C3H"/>
</dbReference>
<accession>A0A8J2WUZ2</accession>
<feature type="coiled-coil region" evidence="6">
    <location>
        <begin position="168"/>
        <end position="202"/>
    </location>
</feature>
<evidence type="ECO:0000256" key="6">
    <source>
        <dbReference type="SAM" id="Coils"/>
    </source>
</evidence>
<sequence>MVVSRFQGSPAASLDTPMAPQGLVCHICGRQYFKDSMPIHLEQCLELYNQRQALLPPSERRPPPTAPTASTEGMTPDQYNDMAYAALEANMATCEHCGRTFAPDRLAIHQRSCTAEKPARRPPSRGARTAAPATKPKPAPKKTPPKAEPDLYYAIPPPRPPAVDPARIKALEDRASKLERIIRAATEELGGLQKDIAGLRDN</sequence>
<evidence type="ECO:0000256" key="4">
    <source>
        <dbReference type="ARBA" id="ARBA00022833"/>
    </source>
</evidence>
<keyword evidence="4" id="KW-0862">Zinc</keyword>
<feature type="region of interest" description="Disordered" evidence="7">
    <location>
        <begin position="55"/>
        <end position="77"/>
    </location>
</feature>
<name>A0A8J2WUZ2_9STRA</name>
<protein>
    <recommendedName>
        <fullName evidence="8">C2HC/C3H-type domain-containing protein</fullName>
    </recommendedName>
</protein>
<evidence type="ECO:0000256" key="7">
    <source>
        <dbReference type="SAM" id="MobiDB-lite"/>
    </source>
</evidence>
<dbReference type="OrthoDB" id="265955at2759"/>
<evidence type="ECO:0000313" key="9">
    <source>
        <dbReference type="EMBL" id="CAH0368334.1"/>
    </source>
</evidence>
<evidence type="ECO:0000256" key="5">
    <source>
        <dbReference type="PROSITE-ProRule" id="PRU01371"/>
    </source>
</evidence>
<reference evidence="9" key="1">
    <citation type="submission" date="2021-11" db="EMBL/GenBank/DDBJ databases">
        <authorList>
            <consortium name="Genoscope - CEA"/>
            <person name="William W."/>
        </authorList>
    </citation>
    <scope>NUCLEOTIDE SEQUENCE</scope>
</reference>
<dbReference type="PANTHER" id="PTHR13555:SF68">
    <property type="entry name" value="ZINC FINGER PROTEIN 474"/>
    <property type="match status" value="1"/>
</dbReference>
<dbReference type="EMBL" id="CAKKNE010000002">
    <property type="protein sequence ID" value="CAH0368334.1"/>
    <property type="molecule type" value="Genomic_DNA"/>
</dbReference>
<evidence type="ECO:0000313" key="10">
    <source>
        <dbReference type="Proteomes" id="UP000789595"/>
    </source>
</evidence>
<comment type="caution">
    <text evidence="9">The sequence shown here is derived from an EMBL/GenBank/DDBJ whole genome shotgun (WGS) entry which is preliminary data.</text>
</comment>
<proteinExistence type="predicted"/>
<evidence type="ECO:0000256" key="3">
    <source>
        <dbReference type="ARBA" id="ARBA00022771"/>
    </source>
</evidence>
<dbReference type="Gene3D" id="3.30.160.60">
    <property type="entry name" value="Classic Zinc Finger"/>
    <property type="match status" value="2"/>
</dbReference>
<dbReference type="Proteomes" id="UP000789595">
    <property type="component" value="Unassembled WGS sequence"/>
</dbReference>